<dbReference type="InterPro" id="IPR008792">
    <property type="entry name" value="PQQD"/>
</dbReference>
<proteinExistence type="predicted"/>
<evidence type="ECO:0000313" key="2">
    <source>
        <dbReference type="Proteomes" id="UP001427805"/>
    </source>
</evidence>
<gene>
    <name evidence="1" type="ORF">TPR58_22045</name>
</gene>
<accession>A0ABV0BE96</accession>
<comment type="caution">
    <text evidence="1">The sequence shown here is derived from an EMBL/GenBank/DDBJ whole genome shotgun (WGS) entry which is preliminary data.</text>
</comment>
<sequence length="97" mass="10500">MAVEEETILAARIEVPEHILFQEVTGNSALLNLNTETYYGLDEIGTRMWEVLGEASSVAAAAETLAGEYDAPVETIRADLVELVADLDARGLVTLSY</sequence>
<reference evidence="1 2" key="1">
    <citation type="submission" date="2024-05" db="EMBL/GenBank/DDBJ databases">
        <title>Sphingomonas sp. HF-S3 16S ribosomal RNA gene Genome sequencing and assembly.</title>
        <authorList>
            <person name="Lee H."/>
        </authorList>
    </citation>
    <scope>NUCLEOTIDE SEQUENCE [LARGE SCALE GENOMIC DNA]</scope>
    <source>
        <strain evidence="1 2">HF-S3</strain>
    </source>
</reference>
<dbReference type="InterPro" id="IPR041881">
    <property type="entry name" value="PqqD_sf"/>
</dbReference>
<dbReference type="RefSeq" id="WP_346248921.1">
    <property type="nucleotide sequence ID" value="NZ_JBDIZK010000019.1"/>
</dbReference>
<keyword evidence="2" id="KW-1185">Reference proteome</keyword>
<dbReference type="EMBL" id="JBDIZK010000019">
    <property type="protein sequence ID" value="MEN3749870.1"/>
    <property type="molecule type" value="Genomic_DNA"/>
</dbReference>
<dbReference type="Pfam" id="PF05402">
    <property type="entry name" value="PqqD"/>
    <property type="match status" value="1"/>
</dbReference>
<dbReference type="Proteomes" id="UP001427805">
    <property type="component" value="Unassembled WGS sequence"/>
</dbReference>
<protein>
    <submittedName>
        <fullName evidence="1">PqqD family protein</fullName>
    </submittedName>
</protein>
<name>A0ABV0BE96_9SPHN</name>
<organism evidence="1 2">
    <name type="scientific">Sphingomonas rustica</name>
    <dbReference type="NCBI Taxonomy" id="3103142"/>
    <lineage>
        <taxon>Bacteria</taxon>
        <taxon>Pseudomonadati</taxon>
        <taxon>Pseudomonadota</taxon>
        <taxon>Alphaproteobacteria</taxon>
        <taxon>Sphingomonadales</taxon>
        <taxon>Sphingomonadaceae</taxon>
        <taxon>Sphingomonas</taxon>
    </lineage>
</organism>
<evidence type="ECO:0000313" key="1">
    <source>
        <dbReference type="EMBL" id="MEN3749870.1"/>
    </source>
</evidence>
<dbReference type="Gene3D" id="1.10.10.1150">
    <property type="entry name" value="Coenzyme PQQ synthesis protein D (PqqD)"/>
    <property type="match status" value="1"/>
</dbReference>